<gene>
    <name evidence="6" type="ORF">SAMN05216544_2225</name>
</gene>
<dbReference type="Pfam" id="PF00128">
    <property type="entry name" value="Alpha-amylase"/>
    <property type="match status" value="1"/>
</dbReference>
<accession>A0A1G9ZR67</accession>
<proteinExistence type="inferred from homology"/>
<dbReference type="CDD" id="cd11333">
    <property type="entry name" value="AmyAc_SI_OligoGlu_DGase"/>
    <property type="match status" value="1"/>
</dbReference>
<reference evidence="7" key="1">
    <citation type="submission" date="2016-10" db="EMBL/GenBank/DDBJ databases">
        <authorList>
            <person name="Varghese N."/>
            <person name="Submissions S."/>
        </authorList>
    </citation>
    <scope>NUCLEOTIDE SEQUENCE [LARGE SCALE GENOMIC DNA]</scope>
    <source>
        <strain evidence="7">M83</strain>
    </source>
</reference>
<dbReference type="EMBL" id="FNHZ01000009">
    <property type="protein sequence ID" value="SDN23869.1"/>
    <property type="molecule type" value="Genomic_DNA"/>
</dbReference>
<evidence type="ECO:0000256" key="1">
    <source>
        <dbReference type="ARBA" id="ARBA00008061"/>
    </source>
</evidence>
<keyword evidence="4" id="KW-0326">Glycosidase</keyword>
<keyword evidence="7" id="KW-1185">Reference proteome</keyword>
<dbReference type="Gene3D" id="3.90.400.10">
    <property type="entry name" value="Oligo-1,6-glucosidase, Domain 2"/>
    <property type="match status" value="1"/>
</dbReference>
<dbReference type="InterPro" id="IPR013780">
    <property type="entry name" value="Glyco_hydro_b"/>
</dbReference>
<dbReference type="FunFam" id="3.90.400.10:FF:000001">
    <property type="entry name" value="Maltase A3, isoform A"/>
    <property type="match status" value="1"/>
</dbReference>
<dbReference type="Gene3D" id="3.20.20.80">
    <property type="entry name" value="Glycosidases"/>
    <property type="match status" value="1"/>
</dbReference>
<dbReference type="GO" id="GO:0009313">
    <property type="term" value="P:oligosaccharide catabolic process"/>
    <property type="evidence" value="ECO:0007669"/>
    <property type="project" value="TreeGrafter"/>
</dbReference>
<dbReference type="SUPFAM" id="SSF51445">
    <property type="entry name" value="(Trans)glycosidases"/>
    <property type="match status" value="1"/>
</dbReference>
<protein>
    <submittedName>
        <fullName evidence="6">Oligo-1,6-glucosidase</fullName>
    </submittedName>
</protein>
<sequence>MNNNWFKDMAFYQIWIRSFADGNGDGIGDLYGVYDKLEYIKSLGIDGIWFSPIYPSPNADYGYDVSDYKDIHPDYGDLEQFKKVLNKAHELGMKVVMDLVINHTSDEHFWFKESCKGGDDNPYKDYYIWRDGKTDKKGKKLLPNNWNSLFEGKAWEYNEERGQYYLHFFAKKQPDLNMDNPRVREEIKDIMRFWLDLGVDGFREDSIAFISKVEGLPNGYPELPMINGLRYTQHGPHIHEYMKEFREVCEDYDCFQMGEMPMTGPDKAMPYLTGETKSLDMVITFDYMNADNFLSDFIRRPFSVIKYKKAFSKWQYAMNGKSWNCVYIENHDHPRVVSRYGSEKMWRESATSLAASYIFLQGCPFIYQGQEIGMTNLRLNSIDKYEDISSKNAYMTFHTKKSKSQRLYYIGEGSRDSARTPMQWSDGKYAGFSTVKPWFYLNPNYKKINVKAQEEDEKSILNFYRKALKLRKDNDALIWGDYKEYFPKDKNVYTYERTLSSEKFLIICNLKGKYISYKMPEEYEGLKGELKLSNYEDGHRLDILRPYECRVYRYE</sequence>
<dbReference type="FunFam" id="3.20.20.80:FF:000064">
    <property type="entry name" value="Oligo-1,6-glucosidase"/>
    <property type="match status" value="1"/>
</dbReference>
<name>A0A1G9ZR67_9FIRM</name>
<dbReference type="Gene3D" id="2.60.40.1180">
    <property type="entry name" value="Golgi alpha-mannosidase II"/>
    <property type="match status" value="1"/>
</dbReference>
<dbReference type="AlphaFoldDB" id="A0A1G9ZR67"/>
<dbReference type="InterPro" id="IPR017853">
    <property type="entry name" value="GH"/>
</dbReference>
<keyword evidence="2" id="KW-0378">Hydrolase</keyword>
<dbReference type="SMART" id="SM00642">
    <property type="entry name" value="Aamy"/>
    <property type="match status" value="1"/>
</dbReference>
<dbReference type="SUPFAM" id="SSF51011">
    <property type="entry name" value="Glycosyl hydrolase domain"/>
    <property type="match status" value="1"/>
</dbReference>
<feature type="domain" description="Glycosyl hydrolase family 13 catalytic" evidence="5">
    <location>
        <begin position="13"/>
        <end position="419"/>
    </location>
</feature>
<dbReference type="GO" id="GO:0004556">
    <property type="term" value="F:alpha-amylase activity"/>
    <property type="evidence" value="ECO:0007669"/>
    <property type="project" value="TreeGrafter"/>
</dbReference>
<dbReference type="OrthoDB" id="9805159at2"/>
<dbReference type="PANTHER" id="PTHR10357:SF179">
    <property type="entry name" value="NEUTRAL AND BASIC AMINO ACID TRANSPORT PROTEIN RBAT"/>
    <property type="match status" value="1"/>
</dbReference>
<evidence type="ECO:0000313" key="7">
    <source>
        <dbReference type="Proteomes" id="UP000187651"/>
    </source>
</evidence>
<dbReference type="InterPro" id="IPR045857">
    <property type="entry name" value="O16G_dom_2"/>
</dbReference>
<keyword evidence="3" id="KW-0325">Glycoprotein</keyword>
<evidence type="ECO:0000256" key="2">
    <source>
        <dbReference type="ARBA" id="ARBA00022801"/>
    </source>
</evidence>
<dbReference type="Proteomes" id="UP000187651">
    <property type="component" value="Unassembled WGS sequence"/>
</dbReference>
<dbReference type="PANTHER" id="PTHR10357">
    <property type="entry name" value="ALPHA-AMYLASE FAMILY MEMBER"/>
    <property type="match status" value="1"/>
</dbReference>
<evidence type="ECO:0000313" key="6">
    <source>
        <dbReference type="EMBL" id="SDN23869.1"/>
    </source>
</evidence>
<dbReference type="InterPro" id="IPR006047">
    <property type="entry name" value="GH13_cat_dom"/>
</dbReference>
<organism evidence="6 7">
    <name type="scientific">Lachnospira pectinoschiza</name>
    <dbReference type="NCBI Taxonomy" id="28052"/>
    <lineage>
        <taxon>Bacteria</taxon>
        <taxon>Bacillati</taxon>
        <taxon>Bacillota</taxon>
        <taxon>Clostridia</taxon>
        <taxon>Lachnospirales</taxon>
        <taxon>Lachnospiraceae</taxon>
        <taxon>Lachnospira</taxon>
    </lineage>
</organism>
<evidence type="ECO:0000256" key="4">
    <source>
        <dbReference type="ARBA" id="ARBA00023295"/>
    </source>
</evidence>
<dbReference type="RefSeq" id="WP_074522192.1">
    <property type="nucleotide sequence ID" value="NZ_FNHZ01000009.1"/>
</dbReference>
<comment type="similarity">
    <text evidence="1">Belongs to the glycosyl hydrolase 13 family.</text>
</comment>
<evidence type="ECO:0000256" key="3">
    <source>
        <dbReference type="ARBA" id="ARBA00023180"/>
    </source>
</evidence>
<evidence type="ECO:0000259" key="5">
    <source>
        <dbReference type="SMART" id="SM00642"/>
    </source>
</evidence>